<comment type="caution">
    <text evidence="1">The sequence shown here is derived from an EMBL/GenBank/DDBJ whole genome shotgun (WGS) entry which is preliminary data.</text>
</comment>
<protein>
    <submittedName>
        <fullName evidence="1">Uncharacterized protein</fullName>
    </submittedName>
</protein>
<proteinExistence type="predicted"/>
<accession>A0A430LBJ8</accession>
<reference evidence="1 2" key="1">
    <citation type="submission" date="2017-06" db="EMBL/GenBank/DDBJ databases">
        <title>Comparative genomic analysis of Ambrosia Fusariam Clade fungi.</title>
        <authorList>
            <person name="Stajich J.E."/>
            <person name="Carrillo J."/>
            <person name="Kijimoto T."/>
            <person name="Eskalen A."/>
            <person name="O'Donnell K."/>
            <person name="Kasson M."/>
        </authorList>
    </citation>
    <scope>NUCLEOTIDE SEQUENCE [LARGE SCALE GENOMIC DNA]</scope>
    <source>
        <strain evidence="1 2">UCR1854</strain>
    </source>
</reference>
<evidence type="ECO:0000313" key="2">
    <source>
        <dbReference type="Proteomes" id="UP000287124"/>
    </source>
</evidence>
<gene>
    <name evidence="1" type="ORF">BHE90_012452</name>
</gene>
<evidence type="ECO:0000313" key="1">
    <source>
        <dbReference type="EMBL" id="RTE73106.1"/>
    </source>
</evidence>
<dbReference type="EMBL" id="MIKF01000278">
    <property type="protein sequence ID" value="RTE73106.1"/>
    <property type="molecule type" value="Genomic_DNA"/>
</dbReference>
<sequence length="75" mass="8319">MNRIREIFQGSGQLLTDDRHAASIHLCPILVTAGLRHLSVHCIADTPAKELCGLGQQAASLIRRSLSQYWHRQTG</sequence>
<name>A0A430LBJ8_9HYPO</name>
<keyword evidence="2" id="KW-1185">Reference proteome</keyword>
<organism evidence="1 2">
    <name type="scientific">Fusarium euwallaceae</name>
    <dbReference type="NCBI Taxonomy" id="1147111"/>
    <lineage>
        <taxon>Eukaryota</taxon>
        <taxon>Fungi</taxon>
        <taxon>Dikarya</taxon>
        <taxon>Ascomycota</taxon>
        <taxon>Pezizomycotina</taxon>
        <taxon>Sordariomycetes</taxon>
        <taxon>Hypocreomycetidae</taxon>
        <taxon>Hypocreales</taxon>
        <taxon>Nectriaceae</taxon>
        <taxon>Fusarium</taxon>
        <taxon>Fusarium solani species complex</taxon>
    </lineage>
</organism>
<dbReference type="Proteomes" id="UP000287124">
    <property type="component" value="Unassembled WGS sequence"/>
</dbReference>
<dbReference type="AlphaFoldDB" id="A0A430LBJ8"/>